<sequence length="126" mass="14513">MAKFTLPSAKPGFRKLRSWFLYYMVDKRQGLFHCQKLMVCCNHARITEAPANQRLPFHSTQTGDIWTIGKRLLTIVNKQAEGFDQWNNVQFLQVSLRQDVFHLAIGLHHLFTTSKGLTARYSGSNS</sequence>
<dbReference type="AlphaFoldDB" id="A0A0H5RCX8"/>
<protein>
    <submittedName>
        <fullName evidence="1">Uncharacterized protein</fullName>
    </submittedName>
</protein>
<accession>A0A0H5RCX8</accession>
<evidence type="ECO:0000313" key="1">
    <source>
        <dbReference type="EMBL" id="CRZ12125.1"/>
    </source>
</evidence>
<name>A0A0H5RCX8_9EUKA</name>
<organism evidence="1">
    <name type="scientific">Spongospora subterranea</name>
    <dbReference type="NCBI Taxonomy" id="70186"/>
    <lineage>
        <taxon>Eukaryota</taxon>
        <taxon>Sar</taxon>
        <taxon>Rhizaria</taxon>
        <taxon>Endomyxa</taxon>
        <taxon>Phytomyxea</taxon>
        <taxon>Plasmodiophorida</taxon>
        <taxon>Plasmodiophoridae</taxon>
        <taxon>Spongospora</taxon>
    </lineage>
</organism>
<proteinExistence type="predicted"/>
<dbReference type="EMBL" id="HACM01011683">
    <property type="protein sequence ID" value="CRZ12125.1"/>
    <property type="molecule type" value="Transcribed_RNA"/>
</dbReference>
<reference evidence="1" key="1">
    <citation type="submission" date="2015-04" db="EMBL/GenBank/DDBJ databases">
        <title>The genome sequence of the plant pathogenic Rhizarian Plasmodiophora brassicae reveals insights in its biotrophic life cycle and the origin of chitin synthesis.</title>
        <authorList>
            <person name="Schwelm A."/>
            <person name="Fogelqvist J."/>
            <person name="Knaust A."/>
            <person name="Julke S."/>
            <person name="Lilja T."/>
            <person name="Dhandapani V."/>
            <person name="Bonilla-Rosso G."/>
            <person name="Karlsson M."/>
            <person name="Shevchenko A."/>
            <person name="Choi S.R."/>
            <person name="Kim H.G."/>
            <person name="Park J.Y."/>
            <person name="Lim Y.P."/>
            <person name="Ludwig-Muller J."/>
            <person name="Dixelius C."/>
        </authorList>
    </citation>
    <scope>NUCLEOTIDE SEQUENCE</scope>
    <source>
        <tissue evidence="1">Potato root galls</tissue>
    </source>
</reference>